<evidence type="ECO:0000313" key="5">
    <source>
        <dbReference type="Proteomes" id="UP000002015"/>
    </source>
</evidence>
<dbReference type="Proteomes" id="UP000002015">
    <property type="component" value="Chromosome"/>
</dbReference>
<feature type="domain" description="UPF0029" evidence="3">
    <location>
        <begin position="142"/>
        <end position="196"/>
    </location>
</feature>
<dbReference type="GO" id="GO:0032561">
    <property type="term" value="F:guanyl ribonucleotide binding"/>
    <property type="evidence" value="ECO:0007669"/>
    <property type="project" value="UniProtKB-ARBA"/>
</dbReference>
<evidence type="ECO:0000259" key="3">
    <source>
        <dbReference type="Pfam" id="PF09186"/>
    </source>
</evidence>
<sequence>MTDSYQVPSAELVIEEEIKHSRFISVLFHCQSYEELKCVLTNVKADYPGASHYCYAFVAAEPQNSIAIGSSDDGEPAGSAGRPMLATLQGANVGEIGAIVVRYFGGTKLGVGGLVRAYSSGIKQGLTQLQTELKQIRYPGSLVCEYSQLKDVEYLLNQYDAVVEDRSFAEKVTLEFEIPKRYQETLNLGLATMSQGMLSAKFKS</sequence>
<dbReference type="HOGENOM" id="CLU_083552_0_0_6"/>
<accession>A8FP65</accession>
<dbReference type="OrthoDB" id="9813771at2"/>
<dbReference type="PANTHER" id="PTHR16301:SF20">
    <property type="entry name" value="IMPACT FAMILY MEMBER YIGZ"/>
    <property type="match status" value="1"/>
</dbReference>
<dbReference type="eggNOG" id="COG1739">
    <property type="taxonomic scope" value="Bacteria"/>
</dbReference>
<dbReference type="KEGG" id="sse:Ssed_0025"/>
<dbReference type="SUPFAM" id="SSF54211">
    <property type="entry name" value="Ribosomal protein S5 domain 2-like"/>
    <property type="match status" value="1"/>
</dbReference>
<dbReference type="InterPro" id="IPR020569">
    <property type="entry name" value="UPF0029_Impact_CS"/>
</dbReference>
<dbReference type="RefSeq" id="WP_012004164.1">
    <property type="nucleotide sequence ID" value="NC_009831.1"/>
</dbReference>
<dbReference type="EMBL" id="CP000821">
    <property type="protein sequence ID" value="ABV34638.1"/>
    <property type="molecule type" value="Genomic_DNA"/>
</dbReference>
<dbReference type="Gene3D" id="3.30.70.240">
    <property type="match status" value="1"/>
</dbReference>
<dbReference type="InterPro" id="IPR015796">
    <property type="entry name" value="Impact_YigZ-like"/>
</dbReference>
<protein>
    <recommendedName>
        <fullName evidence="6">Impact N-terminal domain-containing protein</fullName>
    </recommendedName>
</protein>
<dbReference type="InterPro" id="IPR001498">
    <property type="entry name" value="Impact_N"/>
</dbReference>
<dbReference type="InterPro" id="IPR035647">
    <property type="entry name" value="EFG_III/V"/>
</dbReference>
<comment type="similarity">
    <text evidence="1">Belongs to the IMPACT family.</text>
</comment>
<dbReference type="InterPro" id="IPR023582">
    <property type="entry name" value="Impact"/>
</dbReference>
<evidence type="ECO:0008006" key="6">
    <source>
        <dbReference type="Google" id="ProtNLM"/>
    </source>
</evidence>
<dbReference type="GO" id="GO:0006446">
    <property type="term" value="P:regulation of translational initiation"/>
    <property type="evidence" value="ECO:0007669"/>
    <property type="project" value="TreeGrafter"/>
</dbReference>
<dbReference type="PANTHER" id="PTHR16301">
    <property type="entry name" value="IMPACT-RELATED"/>
    <property type="match status" value="1"/>
</dbReference>
<dbReference type="SUPFAM" id="SSF54980">
    <property type="entry name" value="EF-G C-terminal domain-like"/>
    <property type="match status" value="1"/>
</dbReference>
<dbReference type="GO" id="GO:0017111">
    <property type="term" value="F:ribonucleoside triphosphate phosphatase activity"/>
    <property type="evidence" value="ECO:0007669"/>
    <property type="project" value="UniProtKB-ARBA"/>
</dbReference>
<dbReference type="Gene3D" id="3.30.230.30">
    <property type="entry name" value="Impact, N-terminal domain"/>
    <property type="match status" value="1"/>
</dbReference>
<dbReference type="PROSITE" id="PS00910">
    <property type="entry name" value="UPF0029"/>
    <property type="match status" value="1"/>
</dbReference>
<dbReference type="InterPro" id="IPR015269">
    <property type="entry name" value="UPF0029_Impact_C"/>
</dbReference>
<dbReference type="InterPro" id="IPR036956">
    <property type="entry name" value="Impact_N_sf"/>
</dbReference>
<organism evidence="4 5">
    <name type="scientific">Shewanella sediminis (strain HAW-EB3)</name>
    <dbReference type="NCBI Taxonomy" id="425104"/>
    <lineage>
        <taxon>Bacteria</taxon>
        <taxon>Pseudomonadati</taxon>
        <taxon>Pseudomonadota</taxon>
        <taxon>Gammaproteobacteria</taxon>
        <taxon>Alteromonadales</taxon>
        <taxon>Shewanellaceae</taxon>
        <taxon>Shewanella</taxon>
    </lineage>
</organism>
<gene>
    <name evidence="4" type="ordered locus">Ssed_0025</name>
</gene>
<dbReference type="Pfam" id="PF09186">
    <property type="entry name" value="DUF1949"/>
    <property type="match status" value="1"/>
</dbReference>
<evidence type="ECO:0000259" key="2">
    <source>
        <dbReference type="Pfam" id="PF01205"/>
    </source>
</evidence>
<reference evidence="4 5" key="1">
    <citation type="submission" date="2007-08" db="EMBL/GenBank/DDBJ databases">
        <title>Complete sequence of Shewanella sediminis HAW-EB3.</title>
        <authorList>
            <consortium name="US DOE Joint Genome Institute"/>
            <person name="Copeland A."/>
            <person name="Lucas S."/>
            <person name="Lapidus A."/>
            <person name="Barry K."/>
            <person name="Glavina del Rio T."/>
            <person name="Dalin E."/>
            <person name="Tice H."/>
            <person name="Pitluck S."/>
            <person name="Chertkov O."/>
            <person name="Brettin T."/>
            <person name="Bruce D."/>
            <person name="Detter J.C."/>
            <person name="Han C."/>
            <person name="Schmutz J."/>
            <person name="Larimer F."/>
            <person name="Land M."/>
            <person name="Hauser L."/>
            <person name="Kyrpides N."/>
            <person name="Kim E."/>
            <person name="Zhao J.-S."/>
            <person name="Richardson P."/>
        </authorList>
    </citation>
    <scope>NUCLEOTIDE SEQUENCE [LARGE SCALE GENOMIC DNA]</scope>
    <source>
        <strain evidence="4 5">HAW-EB3</strain>
    </source>
</reference>
<evidence type="ECO:0000256" key="1">
    <source>
        <dbReference type="ARBA" id="ARBA00007665"/>
    </source>
</evidence>
<dbReference type="GO" id="GO:0043168">
    <property type="term" value="F:anion binding"/>
    <property type="evidence" value="ECO:0007669"/>
    <property type="project" value="UniProtKB-ARBA"/>
</dbReference>
<feature type="domain" description="Impact N-terminal" evidence="2">
    <location>
        <begin position="19"/>
        <end position="124"/>
    </location>
</feature>
<dbReference type="Pfam" id="PF01205">
    <property type="entry name" value="Impact_N"/>
    <property type="match status" value="1"/>
</dbReference>
<evidence type="ECO:0000313" key="4">
    <source>
        <dbReference type="EMBL" id="ABV34638.1"/>
    </source>
</evidence>
<dbReference type="NCBIfam" id="TIGR00257">
    <property type="entry name" value="IMPACT_YIGZ"/>
    <property type="match status" value="1"/>
</dbReference>
<dbReference type="GO" id="GO:0005737">
    <property type="term" value="C:cytoplasm"/>
    <property type="evidence" value="ECO:0007669"/>
    <property type="project" value="TreeGrafter"/>
</dbReference>
<dbReference type="InterPro" id="IPR020568">
    <property type="entry name" value="Ribosomal_Su5_D2-typ_SF"/>
</dbReference>
<keyword evidence="5" id="KW-1185">Reference proteome</keyword>
<dbReference type="STRING" id="425104.Ssed_0025"/>
<proteinExistence type="inferred from homology"/>
<name>A8FP65_SHESH</name>
<dbReference type="AlphaFoldDB" id="A8FP65"/>